<proteinExistence type="predicted"/>
<dbReference type="SUPFAM" id="SSF52540">
    <property type="entry name" value="P-loop containing nucleoside triphosphate hydrolases"/>
    <property type="match status" value="1"/>
</dbReference>
<dbReference type="Proteomes" id="UP000676336">
    <property type="component" value="Unassembled WGS sequence"/>
</dbReference>
<dbReference type="Proteomes" id="UP000663834">
    <property type="component" value="Unassembled WGS sequence"/>
</dbReference>
<protein>
    <recommendedName>
        <fullName evidence="9">AIG1-type G domain-containing protein</fullName>
    </recommendedName>
</protein>
<dbReference type="InterPro" id="IPR027417">
    <property type="entry name" value="P-loop_NTPase"/>
</dbReference>
<reference evidence="2" key="1">
    <citation type="submission" date="2021-02" db="EMBL/GenBank/DDBJ databases">
        <authorList>
            <person name="Nowell W R."/>
        </authorList>
    </citation>
    <scope>NUCLEOTIDE SEQUENCE</scope>
</reference>
<dbReference type="EMBL" id="CAJOBH010032759">
    <property type="protein sequence ID" value="CAF4286246.1"/>
    <property type="molecule type" value="Genomic_DNA"/>
</dbReference>
<dbReference type="EMBL" id="CAJOBI010044408">
    <property type="protein sequence ID" value="CAF4340393.1"/>
    <property type="molecule type" value="Genomic_DNA"/>
</dbReference>
<evidence type="ECO:0000313" key="5">
    <source>
        <dbReference type="EMBL" id="CAF4114319.1"/>
    </source>
</evidence>
<evidence type="ECO:0000313" key="8">
    <source>
        <dbReference type="Proteomes" id="UP000663855"/>
    </source>
</evidence>
<dbReference type="Proteomes" id="UP000663824">
    <property type="component" value="Unassembled WGS sequence"/>
</dbReference>
<dbReference type="Proteomes" id="UP000663855">
    <property type="component" value="Unassembled WGS sequence"/>
</dbReference>
<name>A0A814W1K9_9BILA</name>
<dbReference type="EMBL" id="CAJNRE010000582">
    <property type="protein sequence ID" value="CAF1928999.1"/>
    <property type="molecule type" value="Genomic_DNA"/>
</dbReference>
<dbReference type="EMBL" id="CAJNOW010010399">
    <property type="protein sequence ID" value="CAF1580293.1"/>
    <property type="molecule type" value="Genomic_DNA"/>
</dbReference>
<evidence type="ECO:0000313" key="3">
    <source>
        <dbReference type="EMBL" id="CAF1580293.1"/>
    </source>
</evidence>
<evidence type="ECO:0000313" key="4">
    <source>
        <dbReference type="EMBL" id="CAF1928999.1"/>
    </source>
</evidence>
<feature type="compositionally biased region" description="Basic and acidic residues" evidence="1">
    <location>
        <begin position="216"/>
        <end position="235"/>
    </location>
</feature>
<dbReference type="Proteomes" id="UP000681720">
    <property type="component" value="Unassembled WGS sequence"/>
</dbReference>
<evidence type="ECO:0000313" key="2">
    <source>
        <dbReference type="EMBL" id="CAF1196169.1"/>
    </source>
</evidence>
<evidence type="ECO:0008006" key="9">
    <source>
        <dbReference type="Google" id="ProtNLM"/>
    </source>
</evidence>
<evidence type="ECO:0000313" key="7">
    <source>
        <dbReference type="EMBL" id="CAF4340393.1"/>
    </source>
</evidence>
<evidence type="ECO:0000313" key="6">
    <source>
        <dbReference type="EMBL" id="CAF4286246.1"/>
    </source>
</evidence>
<dbReference type="EMBL" id="CAJNOV010005037">
    <property type="protein sequence ID" value="CAF1196169.1"/>
    <property type="molecule type" value="Genomic_DNA"/>
</dbReference>
<dbReference type="AlphaFoldDB" id="A0A814W1K9"/>
<dbReference type="OrthoDB" id="8954335at2759"/>
<dbReference type="Proteomes" id="UP000681967">
    <property type="component" value="Unassembled WGS sequence"/>
</dbReference>
<accession>A0A814W1K9</accession>
<gene>
    <name evidence="6" type="ORF">BYL167_LOCUS26897</name>
    <name evidence="2" type="ORF">CJN711_LOCUS11775</name>
    <name evidence="5" type="ORF">GIL414_LOCUS17726</name>
    <name evidence="3" type="ORF">KQP761_LOCUS20087</name>
    <name evidence="4" type="ORF">MBJ925_LOCUS3834</name>
    <name evidence="7" type="ORF">SMN809_LOCUS27775</name>
</gene>
<organism evidence="2 8">
    <name type="scientific">Rotaria magnacalcarata</name>
    <dbReference type="NCBI Taxonomy" id="392030"/>
    <lineage>
        <taxon>Eukaryota</taxon>
        <taxon>Metazoa</taxon>
        <taxon>Spiralia</taxon>
        <taxon>Gnathifera</taxon>
        <taxon>Rotifera</taxon>
        <taxon>Eurotatoria</taxon>
        <taxon>Bdelloidea</taxon>
        <taxon>Philodinida</taxon>
        <taxon>Philodinidae</taxon>
        <taxon>Rotaria</taxon>
    </lineage>
</organism>
<dbReference type="Gene3D" id="3.40.50.300">
    <property type="entry name" value="P-loop containing nucleotide triphosphate hydrolases"/>
    <property type="match status" value="1"/>
</dbReference>
<feature type="region of interest" description="Disordered" evidence="1">
    <location>
        <begin position="216"/>
        <end position="272"/>
    </location>
</feature>
<comment type="caution">
    <text evidence="2">The sequence shown here is derived from an EMBL/GenBank/DDBJ whole genome shotgun (WGS) entry which is preliminary data.</text>
</comment>
<dbReference type="EMBL" id="CAJOBJ010008515">
    <property type="protein sequence ID" value="CAF4114319.1"/>
    <property type="molecule type" value="Genomic_DNA"/>
</dbReference>
<evidence type="ECO:0000256" key="1">
    <source>
        <dbReference type="SAM" id="MobiDB-lite"/>
    </source>
</evidence>
<sequence length="318" mass="35960">MIFDNEKKTKLSDQATGCTTECAVIEGNPSGHENSLYLRVYDTVGICESTEGTVPTVVAVEKFEKLLKSLKEGIHLLLFCIRMGRLSQATKDSYKLFVDTLCDNKVPCLLVITHCESEDVFGLWWLDNMNTIAEQLRYKFHDGISVTTRKTGKHACLEDYKTSRKNLLKAIRKYASNEPWNPNTMKHAFYAYWKTLWSKIGSSSKHDPFQKYLEAPRIENEQNRKQGPHQDKEGLDQGGQVIATVNVSNSENSENRIDPSDTGGHPGLNTEELQHKIPNNNEKEAGHCSVPEVKTSAIIRQPNSNTFNSVFSLHLPWN</sequence>